<dbReference type="KEGG" id="tim:GMBLW1_38360"/>
<gene>
    <name evidence="1" type="ORF">GMBLW1_38360</name>
</gene>
<keyword evidence="2" id="KW-1185">Reference proteome</keyword>
<accession>A0A6C2YVF7</accession>
<protein>
    <submittedName>
        <fullName evidence="1">Marine sediment metagenome DNA, contig: S06H3_S07871</fullName>
    </submittedName>
</protein>
<evidence type="ECO:0000313" key="2">
    <source>
        <dbReference type="Proteomes" id="UP000464378"/>
    </source>
</evidence>
<name>A0A6C2YVF7_9BACT</name>
<dbReference type="InParanoid" id="A0A6C2YVF7"/>
<dbReference type="Gene3D" id="3.40.50.1000">
    <property type="entry name" value="HAD superfamily/HAD-like"/>
    <property type="match status" value="1"/>
</dbReference>
<reference evidence="1" key="1">
    <citation type="submission" date="2019-04" db="EMBL/GenBank/DDBJ databases">
        <authorList>
            <consortium name="Science for Life Laboratories"/>
        </authorList>
    </citation>
    <scope>NUCLEOTIDE SEQUENCE</scope>
    <source>
        <strain evidence="1">MBLW1</strain>
    </source>
</reference>
<dbReference type="RefSeq" id="WP_162660441.1">
    <property type="nucleotide sequence ID" value="NZ_LR593887.1"/>
</dbReference>
<organism evidence="1">
    <name type="scientific">Tuwongella immobilis</name>
    <dbReference type="NCBI Taxonomy" id="692036"/>
    <lineage>
        <taxon>Bacteria</taxon>
        <taxon>Pseudomonadati</taxon>
        <taxon>Planctomycetota</taxon>
        <taxon>Planctomycetia</taxon>
        <taxon>Gemmatales</taxon>
        <taxon>Gemmataceae</taxon>
        <taxon>Tuwongella</taxon>
    </lineage>
</organism>
<dbReference type="SUPFAM" id="SSF56784">
    <property type="entry name" value="HAD-like"/>
    <property type="match status" value="1"/>
</dbReference>
<evidence type="ECO:0000313" key="1">
    <source>
        <dbReference type="EMBL" id="VIP05357.1"/>
    </source>
</evidence>
<proteinExistence type="predicted"/>
<dbReference type="AlphaFoldDB" id="A0A6C2YVF7"/>
<dbReference type="Proteomes" id="UP000464378">
    <property type="component" value="Chromosome"/>
</dbReference>
<dbReference type="InterPro" id="IPR023214">
    <property type="entry name" value="HAD_sf"/>
</dbReference>
<sequence length="125" mass="14113">MKVALDIDGTISEHPQFFAWLSQQLQQAGHSVLILTFRDPAREAHTRAELTNWGIVFDALVFAESMTAKGPLCGIHGVELLFEDQDECIVNVPERVLVFKIRNGGNFDFDSQQWVSTARLTQLLR</sequence>
<dbReference type="EMBL" id="LR593887">
    <property type="protein sequence ID" value="VTS08070.1"/>
    <property type="molecule type" value="Genomic_DNA"/>
</dbReference>
<dbReference type="EMBL" id="LR586016">
    <property type="protein sequence ID" value="VIP05357.1"/>
    <property type="molecule type" value="Genomic_DNA"/>
</dbReference>
<dbReference type="InterPro" id="IPR036412">
    <property type="entry name" value="HAD-like_sf"/>
</dbReference>